<dbReference type="PROSITE" id="PS00134">
    <property type="entry name" value="TRYPSIN_HIS"/>
    <property type="match status" value="1"/>
</dbReference>
<dbReference type="GO" id="GO:0004252">
    <property type="term" value="F:serine-type endopeptidase activity"/>
    <property type="evidence" value="ECO:0007669"/>
    <property type="project" value="InterPro"/>
</dbReference>
<protein>
    <recommendedName>
        <fullName evidence="3">Peptidase S1 domain-containing protein</fullName>
    </recommendedName>
</protein>
<feature type="signal peptide" evidence="2">
    <location>
        <begin position="1"/>
        <end position="20"/>
    </location>
</feature>
<dbReference type="EMBL" id="VCAU01000063">
    <property type="protein sequence ID" value="KAF9887318.1"/>
    <property type="molecule type" value="Genomic_DNA"/>
</dbReference>
<comment type="caution">
    <text evidence="4">The sequence shown here is derived from an EMBL/GenBank/DDBJ whole genome shotgun (WGS) entry which is preliminary data.</text>
</comment>
<evidence type="ECO:0000313" key="4">
    <source>
        <dbReference type="EMBL" id="KAF9887318.1"/>
    </source>
</evidence>
<dbReference type="InterPro" id="IPR001314">
    <property type="entry name" value="Peptidase_S1A"/>
</dbReference>
<keyword evidence="1" id="KW-1015">Disulfide bond</keyword>
<evidence type="ECO:0000259" key="3">
    <source>
        <dbReference type="PROSITE" id="PS50240"/>
    </source>
</evidence>
<dbReference type="InterPro" id="IPR043504">
    <property type="entry name" value="Peptidase_S1_PA_chymotrypsin"/>
</dbReference>
<dbReference type="PANTHER" id="PTHR24252:SF18">
    <property type="entry name" value="OVOCHYMASE 1"/>
    <property type="match status" value="1"/>
</dbReference>
<evidence type="ECO:0000313" key="5">
    <source>
        <dbReference type="Proteomes" id="UP001194746"/>
    </source>
</evidence>
<accession>A0AAD4CJF1</accession>
<reference evidence="4" key="2">
    <citation type="submission" date="2020-02" db="EMBL/GenBank/DDBJ databases">
        <authorList>
            <person name="Gilchrist C.L.M."/>
            <person name="Chooi Y.-H."/>
        </authorList>
    </citation>
    <scope>NUCLEOTIDE SEQUENCE</scope>
    <source>
        <strain evidence="4">MST-FP2251</strain>
    </source>
</reference>
<dbReference type="PROSITE" id="PS50240">
    <property type="entry name" value="TRYPSIN_DOM"/>
    <property type="match status" value="1"/>
</dbReference>
<dbReference type="Gene3D" id="2.40.10.10">
    <property type="entry name" value="Trypsin-like serine proteases"/>
    <property type="match status" value="1"/>
</dbReference>
<feature type="chain" id="PRO_5041998677" description="Peptidase S1 domain-containing protein" evidence="2">
    <location>
        <begin position="21"/>
        <end position="250"/>
    </location>
</feature>
<proteinExistence type="predicted"/>
<dbReference type="InterPro" id="IPR009003">
    <property type="entry name" value="Peptidase_S1_PA"/>
</dbReference>
<dbReference type="InterPro" id="IPR001254">
    <property type="entry name" value="Trypsin_dom"/>
</dbReference>
<dbReference type="Proteomes" id="UP001194746">
    <property type="component" value="Unassembled WGS sequence"/>
</dbReference>
<gene>
    <name evidence="4" type="ORF">FE257_010313</name>
</gene>
<reference evidence="4" key="1">
    <citation type="journal article" date="2019" name="Beilstein J. Org. Chem.">
        <title>Nanangenines: drimane sesquiterpenoids as the dominant metabolite cohort of a novel Australian fungus, Aspergillus nanangensis.</title>
        <authorList>
            <person name="Lacey H.J."/>
            <person name="Gilchrist C.L.M."/>
            <person name="Crombie A."/>
            <person name="Kalaitzis J.A."/>
            <person name="Vuong D."/>
            <person name="Rutledge P.J."/>
            <person name="Turner P."/>
            <person name="Pitt J.I."/>
            <person name="Lacey E."/>
            <person name="Chooi Y.H."/>
            <person name="Piggott A.M."/>
        </authorList>
    </citation>
    <scope>NUCLEOTIDE SEQUENCE</scope>
    <source>
        <strain evidence="4">MST-FP2251</strain>
    </source>
</reference>
<dbReference type="InterPro" id="IPR018114">
    <property type="entry name" value="TRYPSIN_HIS"/>
</dbReference>
<dbReference type="PANTHER" id="PTHR24252">
    <property type="entry name" value="ACROSIN-RELATED"/>
    <property type="match status" value="1"/>
</dbReference>
<feature type="domain" description="Peptidase S1" evidence="3">
    <location>
        <begin position="21"/>
        <end position="245"/>
    </location>
</feature>
<dbReference type="SMART" id="SM00020">
    <property type="entry name" value="Tryp_SPc"/>
    <property type="match status" value="1"/>
</dbReference>
<keyword evidence="5" id="KW-1185">Reference proteome</keyword>
<organism evidence="4 5">
    <name type="scientific">Aspergillus nanangensis</name>
    <dbReference type="NCBI Taxonomy" id="2582783"/>
    <lineage>
        <taxon>Eukaryota</taxon>
        <taxon>Fungi</taxon>
        <taxon>Dikarya</taxon>
        <taxon>Ascomycota</taxon>
        <taxon>Pezizomycotina</taxon>
        <taxon>Eurotiomycetes</taxon>
        <taxon>Eurotiomycetidae</taxon>
        <taxon>Eurotiales</taxon>
        <taxon>Aspergillaceae</taxon>
        <taxon>Aspergillus</taxon>
        <taxon>Aspergillus subgen. Circumdati</taxon>
    </lineage>
</organism>
<dbReference type="FunFam" id="2.40.10.10:FF:000068">
    <property type="entry name" value="transmembrane protease serine 2"/>
    <property type="match status" value="1"/>
</dbReference>
<evidence type="ECO:0000256" key="2">
    <source>
        <dbReference type="SAM" id="SignalP"/>
    </source>
</evidence>
<dbReference type="GO" id="GO:0006508">
    <property type="term" value="P:proteolysis"/>
    <property type="evidence" value="ECO:0007669"/>
    <property type="project" value="InterPro"/>
</dbReference>
<dbReference type="CDD" id="cd00190">
    <property type="entry name" value="Tryp_SPc"/>
    <property type="match status" value="1"/>
</dbReference>
<dbReference type="Pfam" id="PF00089">
    <property type="entry name" value="Trypsin"/>
    <property type="match status" value="1"/>
</dbReference>
<dbReference type="PRINTS" id="PR00722">
    <property type="entry name" value="CHYMOTRYPSIN"/>
</dbReference>
<evidence type="ECO:0000256" key="1">
    <source>
        <dbReference type="ARBA" id="ARBA00023157"/>
    </source>
</evidence>
<dbReference type="SUPFAM" id="SSF50494">
    <property type="entry name" value="Trypsin-like serine proteases"/>
    <property type="match status" value="1"/>
</dbReference>
<dbReference type="AlphaFoldDB" id="A0AAD4CJF1"/>
<sequence length="250" mass="27534">MILHWLGLAILLALFSPASAIIGGSDAYPGEFPQVVSITNFDDHICGGSILSATEILTAAHCVDDINPNSLGVLVSSINRYTDWGRIRVQEYRIPEEYDRKTYANDIAVIYLSRPIELSVVAEPVRFPSDPNLRENVEAVVVGWGLTTAQGLDQAAILQKLDATTTSRDLCEHRWDLTVYPNSSVFCTSYPWGKGTCYGDAGGPIFNSAREQIGILGLAADCDLDNPGLNFNVSHYLDWIQRNQVKDQEK</sequence>
<name>A0AAD4CJF1_ASPNN</name>
<keyword evidence="2" id="KW-0732">Signal</keyword>